<dbReference type="EMBL" id="JAGVRK010000001">
    <property type="protein sequence ID" value="MBS2968613.1"/>
    <property type="molecule type" value="Genomic_DNA"/>
</dbReference>
<comment type="caution">
    <text evidence="1">The sequence shown here is derived from an EMBL/GenBank/DDBJ whole genome shotgun (WGS) entry which is preliminary data.</text>
</comment>
<dbReference type="Proteomes" id="UP000682403">
    <property type="component" value="Unassembled WGS sequence"/>
</dbReference>
<accession>A0ABS5LDJ5</accession>
<dbReference type="RefSeq" id="WP_211557567.1">
    <property type="nucleotide sequence ID" value="NZ_JAGVRK010000001.1"/>
</dbReference>
<organism evidence="1 2">
    <name type="scientific">Metabacillus flavus</name>
    <dbReference type="NCBI Taxonomy" id="2823519"/>
    <lineage>
        <taxon>Bacteria</taxon>
        <taxon>Bacillati</taxon>
        <taxon>Bacillota</taxon>
        <taxon>Bacilli</taxon>
        <taxon>Bacillales</taxon>
        <taxon>Bacillaceae</taxon>
        <taxon>Metabacillus</taxon>
    </lineage>
</organism>
<evidence type="ECO:0000313" key="2">
    <source>
        <dbReference type="Proteomes" id="UP000682403"/>
    </source>
</evidence>
<protein>
    <submittedName>
        <fullName evidence="1">Uncharacterized protein</fullName>
    </submittedName>
</protein>
<proteinExistence type="predicted"/>
<gene>
    <name evidence="1" type="ORF">J9317_07565</name>
</gene>
<evidence type="ECO:0000313" key="1">
    <source>
        <dbReference type="EMBL" id="MBS2968613.1"/>
    </source>
</evidence>
<name>A0ABS5LDJ5_9BACI</name>
<sequence>MSEKEQIQEVHKLSQDILRTLLKDGYEGNNSGLRKAVELLSRSVGDLSVMHGKRDICHEDLLKGTLAKVRISYNAVQNNK</sequence>
<reference evidence="1 2" key="1">
    <citation type="submission" date="2021-04" db="EMBL/GenBank/DDBJ databases">
        <title>Metabacillus sp. strain KIGAM252 whole genome sequence.</title>
        <authorList>
            <person name="Seo M.-J."/>
            <person name="Cho E.-S."/>
            <person name="Hwang C.Y."/>
            <person name="Yoon D.J."/>
        </authorList>
    </citation>
    <scope>NUCLEOTIDE SEQUENCE [LARGE SCALE GENOMIC DNA]</scope>
    <source>
        <strain evidence="1 2">KIGAM252</strain>
    </source>
</reference>
<keyword evidence="2" id="KW-1185">Reference proteome</keyword>